<sequence length="127" mass="14494">MVNIGSPNVKAMYQVKMRTILLLISILSTFSLLSGCSSLNVFKLTIQQGNIIEDESLALLKPGMTEKQVQFVLGTPVIKDPFHPNQWDYYHSEKPGYEERTAYSVRVFFEDGKMTHYQKTDITKPAF</sequence>
<evidence type="ECO:0000256" key="1">
    <source>
        <dbReference type="ARBA" id="ARBA00022729"/>
    </source>
</evidence>
<evidence type="ECO:0000256" key="4">
    <source>
        <dbReference type="HAMAP-Rule" id="MF_00925"/>
    </source>
</evidence>
<keyword evidence="1 4" id="KW-0732">Signal</keyword>
<dbReference type="Gene3D" id="3.30.1450.10">
    <property type="match status" value="1"/>
</dbReference>
<evidence type="ECO:0000313" key="7">
    <source>
        <dbReference type="Proteomes" id="UP001161389"/>
    </source>
</evidence>
<evidence type="ECO:0000256" key="2">
    <source>
        <dbReference type="ARBA" id="ARBA00023136"/>
    </source>
</evidence>
<comment type="caution">
    <text evidence="6">The sequence shown here is derived from an EMBL/GenBank/DDBJ whole genome shotgun (WGS) entry which is preliminary data.</text>
</comment>
<name>A0AA37S7J7_9GAMM</name>
<dbReference type="GO" id="GO:1990063">
    <property type="term" value="C:Bam protein complex"/>
    <property type="evidence" value="ECO:0007669"/>
    <property type="project" value="TreeGrafter"/>
</dbReference>
<comment type="similarity">
    <text evidence="4">Belongs to the BamE family.</text>
</comment>
<gene>
    <name evidence="4" type="primary">bamE</name>
    <name evidence="6" type="ORF">GCM10007876_01560</name>
</gene>
<evidence type="ECO:0000259" key="5">
    <source>
        <dbReference type="Pfam" id="PF04355"/>
    </source>
</evidence>
<feature type="domain" description="Outer membrane protein assembly factor BamE" evidence="5">
    <location>
        <begin position="49"/>
        <end position="115"/>
    </location>
</feature>
<comment type="subunit">
    <text evidence="4">Part of the Bam complex.</text>
</comment>
<evidence type="ECO:0000313" key="6">
    <source>
        <dbReference type="EMBL" id="GLQ29678.1"/>
    </source>
</evidence>
<dbReference type="GO" id="GO:0043165">
    <property type="term" value="P:Gram-negative-bacterium-type cell outer membrane assembly"/>
    <property type="evidence" value="ECO:0007669"/>
    <property type="project" value="UniProtKB-UniRule"/>
</dbReference>
<proteinExistence type="inferred from homology"/>
<keyword evidence="2 4" id="KW-0472">Membrane</keyword>
<reference evidence="6" key="1">
    <citation type="journal article" date="2014" name="Int. J. Syst. Evol. Microbiol.">
        <title>Complete genome sequence of Corynebacterium casei LMG S-19264T (=DSM 44701T), isolated from a smear-ripened cheese.</title>
        <authorList>
            <consortium name="US DOE Joint Genome Institute (JGI-PGF)"/>
            <person name="Walter F."/>
            <person name="Albersmeier A."/>
            <person name="Kalinowski J."/>
            <person name="Ruckert C."/>
        </authorList>
    </citation>
    <scope>NUCLEOTIDE SEQUENCE</scope>
    <source>
        <strain evidence="6">NBRC 110071</strain>
    </source>
</reference>
<dbReference type="InterPro" id="IPR026592">
    <property type="entry name" value="BamE"/>
</dbReference>
<reference evidence="6" key="2">
    <citation type="submission" date="2023-01" db="EMBL/GenBank/DDBJ databases">
        <title>Draft genome sequence of Litoribrevibacter albus strain NBRC 110071.</title>
        <authorList>
            <person name="Sun Q."/>
            <person name="Mori K."/>
        </authorList>
    </citation>
    <scope>NUCLEOTIDE SEQUENCE</scope>
    <source>
        <strain evidence="6">NBRC 110071</strain>
    </source>
</reference>
<dbReference type="InterPro" id="IPR007450">
    <property type="entry name" value="BamE_dom"/>
</dbReference>
<dbReference type="GO" id="GO:0051205">
    <property type="term" value="P:protein insertion into membrane"/>
    <property type="evidence" value="ECO:0007669"/>
    <property type="project" value="UniProtKB-UniRule"/>
</dbReference>
<dbReference type="Pfam" id="PF04355">
    <property type="entry name" value="BamE"/>
    <property type="match status" value="1"/>
</dbReference>
<dbReference type="Proteomes" id="UP001161389">
    <property type="component" value="Unassembled WGS sequence"/>
</dbReference>
<comment type="subcellular location">
    <subcellularLocation>
        <location evidence="4">Cell outer membrane</location>
    </subcellularLocation>
</comment>
<dbReference type="HAMAP" id="MF_00925">
    <property type="entry name" value="OM_assembly_BamE"/>
    <property type="match status" value="1"/>
</dbReference>
<comment type="function">
    <text evidence="4">Part of the outer membrane protein assembly complex, which is involved in assembly and insertion of beta-barrel proteins into the outer membrane.</text>
</comment>
<accession>A0AA37S7J7</accession>
<dbReference type="AlphaFoldDB" id="A0AA37S7J7"/>
<keyword evidence="7" id="KW-1185">Reference proteome</keyword>
<dbReference type="PANTHER" id="PTHR37482:SF1">
    <property type="entry name" value="OUTER MEMBRANE PROTEIN ASSEMBLY FACTOR BAME"/>
    <property type="match status" value="1"/>
</dbReference>
<organism evidence="6 7">
    <name type="scientific">Litoribrevibacter albus</name>
    <dbReference type="NCBI Taxonomy" id="1473156"/>
    <lineage>
        <taxon>Bacteria</taxon>
        <taxon>Pseudomonadati</taxon>
        <taxon>Pseudomonadota</taxon>
        <taxon>Gammaproteobacteria</taxon>
        <taxon>Oceanospirillales</taxon>
        <taxon>Oceanospirillaceae</taxon>
        <taxon>Litoribrevibacter</taxon>
    </lineage>
</organism>
<dbReference type="InterPro" id="IPR037873">
    <property type="entry name" value="BamE-like"/>
</dbReference>
<evidence type="ECO:0000256" key="3">
    <source>
        <dbReference type="ARBA" id="ARBA00023237"/>
    </source>
</evidence>
<keyword evidence="3 4" id="KW-0998">Cell outer membrane</keyword>
<protein>
    <recommendedName>
        <fullName evidence="4">Outer membrane protein assembly factor BamE</fullName>
    </recommendedName>
</protein>
<dbReference type="PANTHER" id="PTHR37482">
    <property type="entry name" value="OUTER MEMBRANE PROTEIN ASSEMBLY FACTOR BAME"/>
    <property type="match status" value="1"/>
</dbReference>
<dbReference type="EMBL" id="BSNM01000002">
    <property type="protein sequence ID" value="GLQ29678.1"/>
    <property type="molecule type" value="Genomic_DNA"/>
</dbReference>
<dbReference type="GO" id="GO:0030674">
    <property type="term" value="F:protein-macromolecule adaptor activity"/>
    <property type="evidence" value="ECO:0007669"/>
    <property type="project" value="TreeGrafter"/>
</dbReference>